<dbReference type="OrthoDB" id="284396at2157"/>
<protein>
    <recommendedName>
        <fullName evidence="3">Small CPxCG-related zinc finger protein</fullName>
    </recommendedName>
</protein>
<evidence type="ECO:0000313" key="1">
    <source>
        <dbReference type="EMBL" id="EFW90033.1"/>
    </source>
</evidence>
<name>E7QZB2_HALPU</name>
<sequence>MEIEDVIYPQTTYYKLTMSRTENYTFVCPECARSTTVDSAMKDALLDHGCAVCGSVVSSDVFTPV</sequence>
<evidence type="ECO:0008006" key="3">
    <source>
        <dbReference type="Google" id="ProtNLM"/>
    </source>
</evidence>
<dbReference type="AlphaFoldDB" id="E7QZB2"/>
<reference evidence="1 2" key="1">
    <citation type="journal article" date="2014" name="ISME J.">
        <title>Trehalose/2-sulfotrehalose biosynthesis and glycine-betaine uptake are widely spread mechanisms for osmoadaptation in the Halobacteriales.</title>
        <authorList>
            <person name="Youssef N.H."/>
            <person name="Savage-Ashlock K.N."/>
            <person name="McCully A.L."/>
            <person name="Luedtke B."/>
            <person name="Shaw E.I."/>
            <person name="Hoff W.D."/>
            <person name="Elshahed M.S."/>
        </authorList>
    </citation>
    <scope>NUCLEOTIDE SEQUENCE [LARGE SCALE GENOMIC DNA]</scope>
    <source>
        <strain evidence="1 2">DX253</strain>
    </source>
</reference>
<proteinExistence type="predicted"/>
<dbReference type="InterPro" id="IPR055982">
    <property type="entry name" value="DUF7560"/>
</dbReference>
<dbReference type="EMBL" id="AEMG01000029">
    <property type="protein sequence ID" value="EFW90033.1"/>
    <property type="molecule type" value="Genomic_DNA"/>
</dbReference>
<dbReference type="Proteomes" id="UP000003751">
    <property type="component" value="Unassembled WGS sequence"/>
</dbReference>
<gene>
    <name evidence="1" type="ORF">ZOD2009_20597</name>
</gene>
<evidence type="ECO:0000313" key="2">
    <source>
        <dbReference type="Proteomes" id="UP000003751"/>
    </source>
</evidence>
<comment type="caution">
    <text evidence="1">The sequence shown here is derived from an EMBL/GenBank/DDBJ whole genome shotgun (WGS) entry which is preliminary data.</text>
</comment>
<accession>E7QZB2</accession>
<dbReference type="Pfam" id="PF24441">
    <property type="entry name" value="DUF7560"/>
    <property type="match status" value="1"/>
</dbReference>
<dbReference type="PATRIC" id="fig|797209.4.peg.4031"/>
<organism evidence="1 2">
    <name type="scientific">Haladaptatus paucihalophilus DX253</name>
    <dbReference type="NCBI Taxonomy" id="797209"/>
    <lineage>
        <taxon>Archaea</taxon>
        <taxon>Methanobacteriati</taxon>
        <taxon>Methanobacteriota</taxon>
        <taxon>Stenosarchaea group</taxon>
        <taxon>Halobacteria</taxon>
        <taxon>Halobacteriales</taxon>
        <taxon>Haladaptataceae</taxon>
        <taxon>Haladaptatus</taxon>
    </lineage>
</organism>